<dbReference type="EMBL" id="JABSTV010001248">
    <property type="protein sequence ID" value="KAH7969765.1"/>
    <property type="molecule type" value="Genomic_DNA"/>
</dbReference>
<accession>A0A9D4T366</accession>
<feature type="compositionally biased region" description="Basic and acidic residues" evidence="1">
    <location>
        <begin position="232"/>
        <end position="258"/>
    </location>
</feature>
<dbReference type="GO" id="GO:0071897">
    <property type="term" value="P:DNA biosynthetic process"/>
    <property type="evidence" value="ECO:0007669"/>
    <property type="project" value="UniProtKB-ARBA"/>
</dbReference>
<dbReference type="SUPFAM" id="SSF56672">
    <property type="entry name" value="DNA/RNA polymerases"/>
    <property type="match status" value="1"/>
</dbReference>
<proteinExistence type="predicted"/>
<dbReference type="VEuPathDB" id="VectorBase:RSAN_041287"/>
<comment type="caution">
    <text evidence="2">The sequence shown here is derived from an EMBL/GenBank/DDBJ whole genome shotgun (WGS) entry which is preliminary data.</text>
</comment>
<keyword evidence="3" id="KW-1185">Reference proteome</keyword>
<reference evidence="2" key="2">
    <citation type="submission" date="2021-09" db="EMBL/GenBank/DDBJ databases">
        <authorList>
            <person name="Jia N."/>
            <person name="Wang J."/>
            <person name="Shi W."/>
            <person name="Du L."/>
            <person name="Sun Y."/>
            <person name="Zhan W."/>
            <person name="Jiang J."/>
            <person name="Wang Q."/>
            <person name="Zhang B."/>
            <person name="Ji P."/>
            <person name="Sakyi L.B."/>
            <person name="Cui X."/>
            <person name="Yuan T."/>
            <person name="Jiang B."/>
            <person name="Yang W."/>
            <person name="Lam T.T.-Y."/>
            <person name="Chang Q."/>
            <person name="Ding S."/>
            <person name="Wang X."/>
            <person name="Zhu J."/>
            <person name="Ruan X."/>
            <person name="Zhao L."/>
            <person name="Wei J."/>
            <person name="Que T."/>
            <person name="Du C."/>
            <person name="Cheng J."/>
            <person name="Dai P."/>
            <person name="Han X."/>
            <person name="Huang E."/>
            <person name="Gao Y."/>
            <person name="Liu J."/>
            <person name="Shao H."/>
            <person name="Ye R."/>
            <person name="Li L."/>
            <person name="Wei W."/>
            <person name="Wang X."/>
            <person name="Wang C."/>
            <person name="Huo Q."/>
            <person name="Li W."/>
            <person name="Guo W."/>
            <person name="Chen H."/>
            <person name="Chen S."/>
            <person name="Zhou L."/>
            <person name="Zhou L."/>
            <person name="Ni X."/>
            <person name="Tian J."/>
            <person name="Zhou Y."/>
            <person name="Sheng Y."/>
            <person name="Liu T."/>
            <person name="Pan Y."/>
            <person name="Xia L."/>
            <person name="Li J."/>
            <person name="Zhao F."/>
            <person name="Cao W."/>
        </authorList>
    </citation>
    <scope>NUCLEOTIDE SEQUENCE</scope>
    <source>
        <strain evidence="2">Rsan-2018</strain>
        <tissue evidence="2">Larvae</tissue>
    </source>
</reference>
<dbReference type="PANTHER" id="PTHR47331">
    <property type="entry name" value="PHD-TYPE DOMAIN-CONTAINING PROTEIN"/>
    <property type="match status" value="1"/>
</dbReference>
<dbReference type="InterPro" id="IPR043502">
    <property type="entry name" value="DNA/RNA_pol_sf"/>
</dbReference>
<reference evidence="2" key="1">
    <citation type="journal article" date="2020" name="Cell">
        <title>Large-Scale Comparative Analyses of Tick Genomes Elucidate Their Genetic Diversity and Vector Capacities.</title>
        <authorList>
            <consortium name="Tick Genome and Microbiome Consortium (TIGMIC)"/>
            <person name="Jia N."/>
            <person name="Wang J."/>
            <person name="Shi W."/>
            <person name="Du L."/>
            <person name="Sun Y."/>
            <person name="Zhan W."/>
            <person name="Jiang J.F."/>
            <person name="Wang Q."/>
            <person name="Zhang B."/>
            <person name="Ji P."/>
            <person name="Bell-Sakyi L."/>
            <person name="Cui X.M."/>
            <person name="Yuan T.T."/>
            <person name="Jiang B.G."/>
            <person name="Yang W.F."/>
            <person name="Lam T.T."/>
            <person name="Chang Q.C."/>
            <person name="Ding S.J."/>
            <person name="Wang X.J."/>
            <person name="Zhu J.G."/>
            <person name="Ruan X.D."/>
            <person name="Zhao L."/>
            <person name="Wei J.T."/>
            <person name="Ye R.Z."/>
            <person name="Que T.C."/>
            <person name="Du C.H."/>
            <person name="Zhou Y.H."/>
            <person name="Cheng J.X."/>
            <person name="Dai P.F."/>
            <person name="Guo W.B."/>
            <person name="Han X.H."/>
            <person name="Huang E.J."/>
            <person name="Li L.F."/>
            <person name="Wei W."/>
            <person name="Gao Y.C."/>
            <person name="Liu J.Z."/>
            <person name="Shao H.Z."/>
            <person name="Wang X."/>
            <person name="Wang C.C."/>
            <person name="Yang T.C."/>
            <person name="Huo Q.B."/>
            <person name="Li W."/>
            <person name="Chen H.Y."/>
            <person name="Chen S.E."/>
            <person name="Zhou L.G."/>
            <person name="Ni X.B."/>
            <person name="Tian J.H."/>
            <person name="Sheng Y."/>
            <person name="Liu T."/>
            <person name="Pan Y.S."/>
            <person name="Xia L.Y."/>
            <person name="Li J."/>
            <person name="Zhao F."/>
            <person name="Cao W.C."/>
        </authorList>
    </citation>
    <scope>NUCLEOTIDE SEQUENCE</scope>
    <source>
        <strain evidence="2">Rsan-2018</strain>
    </source>
</reference>
<gene>
    <name evidence="2" type="ORF">HPB52_021733</name>
</gene>
<dbReference type="VEuPathDB" id="VectorBase:RSAN_049339"/>
<dbReference type="Proteomes" id="UP000821837">
    <property type="component" value="Unassembled WGS sequence"/>
</dbReference>
<evidence type="ECO:0000313" key="3">
    <source>
        <dbReference type="Proteomes" id="UP000821837"/>
    </source>
</evidence>
<evidence type="ECO:0000256" key="1">
    <source>
        <dbReference type="SAM" id="MobiDB-lite"/>
    </source>
</evidence>
<evidence type="ECO:0000313" key="2">
    <source>
        <dbReference type="EMBL" id="KAH7969765.1"/>
    </source>
</evidence>
<feature type="region of interest" description="Disordered" evidence="1">
    <location>
        <begin position="232"/>
        <end position="272"/>
    </location>
</feature>
<dbReference type="AlphaFoldDB" id="A0A9D4T366"/>
<organism evidence="2 3">
    <name type="scientific">Rhipicephalus sanguineus</name>
    <name type="common">Brown dog tick</name>
    <name type="synonym">Ixodes sanguineus</name>
    <dbReference type="NCBI Taxonomy" id="34632"/>
    <lineage>
        <taxon>Eukaryota</taxon>
        <taxon>Metazoa</taxon>
        <taxon>Ecdysozoa</taxon>
        <taxon>Arthropoda</taxon>
        <taxon>Chelicerata</taxon>
        <taxon>Arachnida</taxon>
        <taxon>Acari</taxon>
        <taxon>Parasitiformes</taxon>
        <taxon>Ixodida</taxon>
        <taxon>Ixodoidea</taxon>
        <taxon>Ixodidae</taxon>
        <taxon>Rhipicephalinae</taxon>
        <taxon>Rhipicephalus</taxon>
        <taxon>Rhipicephalus</taxon>
    </lineage>
</organism>
<sequence>MCDDGLRVLNKQLEEHLKDEQAAEDYVSFSEYEDNGAATLSLHSYHIEQLQPETTADRGLPMRNDVITPDTVTIHVGGLKALGGSEVSYAAMLIEILSKVISNDIVVERYKRQSSMESPNESQLSEMELQQLSDYLRLEVEAREKSGPQETCTATKNLLDTVTIHVRGLKTLGRLEVSYAAVLLEILTKVIPSDIVVERYNKRQSSMEGPNETQLSETELQQLSDHLQLEVEAREKSGQQETCVRDTPEERRDMRPRFDSPPMPTEPTPKIAEYRTTRVPFGTPASPFLFTATLQYYFNHVDSARRSTAMTLAENFYVDDLVAGVSSSNEAFRRYKEVNLILSRAGTKLQKRSTNNDELRRPITNGLDFGSAAPLIKVLGSLWDTTTDKLVLKMESLLELLDERKDTKRCVLQTTTRFFDPLAGYHHSSLL</sequence>
<name>A0A9D4T366_RHISA</name>
<protein>
    <submittedName>
        <fullName evidence="2">Uncharacterized protein</fullName>
    </submittedName>
</protein>